<dbReference type="SUPFAM" id="SSF52540">
    <property type="entry name" value="P-loop containing nucleoside triphosphate hydrolases"/>
    <property type="match status" value="1"/>
</dbReference>
<dbReference type="InterPro" id="IPR013525">
    <property type="entry name" value="ABC2_TM"/>
</dbReference>
<accession>A0ABD3P007</accession>
<proteinExistence type="predicted"/>
<feature type="transmembrane region" description="Helical" evidence="9">
    <location>
        <begin position="480"/>
        <end position="503"/>
    </location>
</feature>
<evidence type="ECO:0000256" key="6">
    <source>
        <dbReference type="ARBA" id="ARBA00022989"/>
    </source>
</evidence>
<dbReference type="InterPro" id="IPR003439">
    <property type="entry name" value="ABC_transporter-like_ATP-bd"/>
</dbReference>
<dbReference type="PROSITE" id="PS50893">
    <property type="entry name" value="ABC_TRANSPORTER_2"/>
    <property type="match status" value="1"/>
</dbReference>
<dbReference type="SMART" id="SM00382">
    <property type="entry name" value="AAA"/>
    <property type="match status" value="1"/>
</dbReference>
<feature type="compositionally biased region" description="Acidic residues" evidence="8">
    <location>
        <begin position="370"/>
        <end position="380"/>
    </location>
</feature>
<dbReference type="GO" id="GO:0016020">
    <property type="term" value="C:membrane"/>
    <property type="evidence" value="ECO:0007669"/>
    <property type="project" value="UniProtKB-SubCell"/>
</dbReference>
<protein>
    <recommendedName>
        <fullName evidence="10">ABC transporter domain-containing protein</fullName>
    </recommendedName>
</protein>
<keyword evidence="4" id="KW-0547">Nucleotide-binding</keyword>
<evidence type="ECO:0000256" key="2">
    <source>
        <dbReference type="ARBA" id="ARBA00022448"/>
    </source>
</evidence>
<dbReference type="PANTHER" id="PTHR48041">
    <property type="entry name" value="ABC TRANSPORTER G FAMILY MEMBER 28"/>
    <property type="match status" value="1"/>
</dbReference>
<name>A0ABD3P007_9STRA</name>
<sequence length="740" mass="79982">MPPESIRADVDADATGSDPSRRLHAGTVSGRPGSRTSGGMHLRWARITKTVEIRESSAGLLRGSIAGGTEAAAAAAAAARGPSPPSPGTTPDKKDDDVVIVGDVEGGGGVVAPGTAGPANRTKTILDGVSGSARPGEVLALMGPSGSGKTSVLDVLSGRSSHDGSGTITLDSEVVTDRLMKKMKKRVAYVKQDDIFFGHLTVRDQLTYTALLRLPSDWQRTRKVAEVDRTIRRLRLGKCADTTINMISGGEKKRVNIGSELLTDPAIILLDEPTSGLDSTSAVALMRILYDLARDEGKTIITSIHQPSSAVFFAFDRLMLLADGHVVYFGTPRGSLEHVKGLGLECPEGYNAADHHMDLLVVDGAIDDDYEEDDDDDDDDGGKRALRRRTTGGGTTTKRKLIDSWDAEAFAGRIEDEDVAERAKCDASPGDDGGGGGGMLRRGLSRRQSVVFSEKSFNTTWWTQYTVLVHRSMKNSRSAIFTMLNFVKAGAIGFMCGLLWFQMPYTESTVFDRSSYYFFTMTFWVFDAMFTAYMTFPLERAIIFKERSSGAYHLSAYFMAKTTSEAPARLTLPSIYMLISYWMGGLNNNFGIFLASTLCSLLSVLAGESIGLFLGAAVLDMEKGMVVMTVASLGLMVVGGFFVRTLPSWMVWLGYISPFKYSYNSSVQLVFDRPVPCDGSKLLSSCQGGAVGSASVAEVLDFLGVQYSAGLNAALLFVMFVVIRVMAFFALKRKKADERM</sequence>
<dbReference type="InterPro" id="IPR050352">
    <property type="entry name" value="ABCG_transporters"/>
</dbReference>
<dbReference type="AlphaFoldDB" id="A0ABD3P007"/>
<feature type="transmembrane region" description="Helical" evidence="9">
    <location>
        <begin position="709"/>
        <end position="731"/>
    </location>
</feature>
<gene>
    <name evidence="11" type="ORF">ACHAW5_006423</name>
</gene>
<keyword evidence="7 9" id="KW-0472">Membrane</keyword>
<dbReference type="InterPro" id="IPR027417">
    <property type="entry name" value="P-loop_NTPase"/>
</dbReference>
<evidence type="ECO:0000256" key="9">
    <source>
        <dbReference type="SAM" id="Phobius"/>
    </source>
</evidence>
<dbReference type="Pfam" id="PF00005">
    <property type="entry name" value="ABC_tran"/>
    <property type="match status" value="1"/>
</dbReference>
<feature type="region of interest" description="Disordered" evidence="8">
    <location>
        <begin position="75"/>
        <end position="96"/>
    </location>
</feature>
<evidence type="ECO:0000256" key="5">
    <source>
        <dbReference type="ARBA" id="ARBA00022840"/>
    </source>
</evidence>
<evidence type="ECO:0000256" key="7">
    <source>
        <dbReference type="ARBA" id="ARBA00023136"/>
    </source>
</evidence>
<feature type="region of interest" description="Disordered" evidence="8">
    <location>
        <begin position="1"/>
        <end position="40"/>
    </location>
</feature>
<keyword evidence="3 9" id="KW-0812">Transmembrane</keyword>
<comment type="subcellular location">
    <subcellularLocation>
        <location evidence="1">Membrane</location>
        <topology evidence="1">Multi-pass membrane protein</topology>
    </subcellularLocation>
</comment>
<feature type="transmembrane region" description="Helical" evidence="9">
    <location>
        <begin position="626"/>
        <end position="643"/>
    </location>
</feature>
<evidence type="ECO:0000259" key="10">
    <source>
        <dbReference type="PROSITE" id="PS50893"/>
    </source>
</evidence>
<dbReference type="GO" id="GO:0005524">
    <property type="term" value="F:ATP binding"/>
    <property type="evidence" value="ECO:0007669"/>
    <property type="project" value="UniProtKB-KW"/>
</dbReference>
<dbReference type="Gene3D" id="3.40.50.300">
    <property type="entry name" value="P-loop containing nucleotide triphosphate hydrolases"/>
    <property type="match status" value="1"/>
</dbReference>
<evidence type="ECO:0000256" key="4">
    <source>
        <dbReference type="ARBA" id="ARBA00022741"/>
    </source>
</evidence>
<dbReference type="EMBL" id="JALLAZ020001098">
    <property type="protein sequence ID" value="KAL3780753.1"/>
    <property type="molecule type" value="Genomic_DNA"/>
</dbReference>
<reference evidence="11 12" key="1">
    <citation type="submission" date="2024-10" db="EMBL/GenBank/DDBJ databases">
        <title>Updated reference genomes for cyclostephanoid diatoms.</title>
        <authorList>
            <person name="Roberts W.R."/>
            <person name="Alverson A.J."/>
        </authorList>
    </citation>
    <scope>NUCLEOTIDE SEQUENCE [LARGE SCALE GENOMIC DNA]</scope>
    <source>
        <strain evidence="11 12">AJA276-08</strain>
    </source>
</reference>
<feature type="domain" description="ABC transporter" evidence="10">
    <location>
        <begin position="93"/>
        <end position="348"/>
    </location>
</feature>
<evidence type="ECO:0000256" key="8">
    <source>
        <dbReference type="SAM" id="MobiDB-lite"/>
    </source>
</evidence>
<dbReference type="Pfam" id="PF01061">
    <property type="entry name" value="ABC2_membrane"/>
    <property type="match status" value="1"/>
</dbReference>
<evidence type="ECO:0000256" key="3">
    <source>
        <dbReference type="ARBA" id="ARBA00022692"/>
    </source>
</evidence>
<feature type="transmembrane region" description="Helical" evidence="9">
    <location>
        <begin position="590"/>
        <end position="614"/>
    </location>
</feature>
<dbReference type="Proteomes" id="UP001530315">
    <property type="component" value="Unassembled WGS sequence"/>
</dbReference>
<organism evidence="11 12">
    <name type="scientific">Stephanodiscus triporus</name>
    <dbReference type="NCBI Taxonomy" id="2934178"/>
    <lineage>
        <taxon>Eukaryota</taxon>
        <taxon>Sar</taxon>
        <taxon>Stramenopiles</taxon>
        <taxon>Ochrophyta</taxon>
        <taxon>Bacillariophyta</taxon>
        <taxon>Coscinodiscophyceae</taxon>
        <taxon>Thalassiosirophycidae</taxon>
        <taxon>Stephanodiscales</taxon>
        <taxon>Stephanodiscaceae</taxon>
        <taxon>Stephanodiscus</taxon>
    </lineage>
</organism>
<keyword evidence="2" id="KW-0813">Transport</keyword>
<dbReference type="InterPro" id="IPR043926">
    <property type="entry name" value="ABCG_dom"/>
</dbReference>
<keyword evidence="5" id="KW-0067">ATP-binding</keyword>
<keyword evidence="6 9" id="KW-1133">Transmembrane helix</keyword>
<feature type="region of interest" description="Disordered" evidence="8">
    <location>
        <begin position="420"/>
        <end position="439"/>
    </location>
</feature>
<dbReference type="Pfam" id="PF19055">
    <property type="entry name" value="ABC2_membrane_7"/>
    <property type="match status" value="1"/>
</dbReference>
<comment type="caution">
    <text evidence="11">The sequence shown here is derived from an EMBL/GenBank/DDBJ whole genome shotgun (WGS) entry which is preliminary data.</text>
</comment>
<evidence type="ECO:0000256" key="1">
    <source>
        <dbReference type="ARBA" id="ARBA00004141"/>
    </source>
</evidence>
<dbReference type="InterPro" id="IPR003593">
    <property type="entry name" value="AAA+_ATPase"/>
</dbReference>
<feature type="region of interest" description="Disordered" evidence="8">
    <location>
        <begin position="370"/>
        <end position="397"/>
    </location>
</feature>
<feature type="compositionally biased region" description="Basic and acidic residues" evidence="8">
    <location>
        <begin position="1"/>
        <end position="10"/>
    </location>
</feature>
<dbReference type="PANTHER" id="PTHR48041:SF63">
    <property type="entry name" value="EARLY GENE AT 23, ISOFORM C"/>
    <property type="match status" value="1"/>
</dbReference>
<keyword evidence="12" id="KW-1185">Reference proteome</keyword>
<evidence type="ECO:0000313" key="11">
    <source>
        <dbReference type="EMBL" id="KAL3780753.1"/>
    </source>
</evidence>
<evidence type="ECO:0000313" key="12">
    <source>
        <dbReference type="Proteomes" id="UP001530315"/>
    </source>
</evidence>
<feature type="transmembrane region" description="Helical" evidence="9">
    <location>
        <begin position="515"/>
        <end position="536"/>
    </location>
</feature>
<dbReference type="PROSITE" id="PS00211">
    <property type="entry name" value="ABC_TRANSPORTER_1"/>
    <property type="match status" value="1"/>
</dbReference>
<dbReference type="InterPro" id="IPR017871">
    <property type="entry name" value="ABC_transporter-like_CS"/>
</dbReference>